<organism evidence="2 3">
    <name type="scientific">Candidatus Scybalenecus merdavium</name>
    <dbReference type="NCBI Taxonomy" id="2840939"/>
    <lineage>
        <taxon>Bacteria</taxon>
        <taxon>Bacillati</taxon>
        <taxon>Bacillota</taxon>
        <taxon>Clostridia</taxon>
        <taxon>Eubacteriales</taxon>
        <taxon>Oscillospiraceae</taxon>
        <taxon>Oscillospiraceae incertae sedis</taxon>
        <taxon>Candidatus Scybalenecus</taxon>
    </lineage>
</organism>
<accession>A0A9D1MTF2</accession>
<reference evidence="2" key="1">
    <citation type="submission" date="2020-10" db="EMBL/GenBank/DDBJ databases">
        <authorList>
            <person name="Gilroy R."/>
        </authorList>
    </citation>
    <scope>NUCLEOTIDE SEQUENCE</scope>
    <source>
        <strain evidence="2">CHK176-6737</strain>
    </source>
</reference>
<evidence type="ECO:0000313" key="2">
    <source>
        <dbReference type="EMBL" id="HIU68708.1"/>
    </source>
</evidence>
<comment type="caution">
    <text evidence="2">The sequence shown here is derived from an EMBL/GenBank/DDBJ whole genome shotgun (WGS) entry which is preliminary data.</text>
</comment>
<reference evidence="2" key="2">
    <citation type="journal article" date="2021" name="PeerJ">
        <title>Extensive microbial diversity within the chicken gut microbiome revealed by metagenomics and culture.</title>
        <authorList>
            <person name="Gilroy R."/>
            <person name="Ravi A."/>
            <person name="Getino M."/>
            <person name="Pursley I."/>
            <person name="Horton D.L."/>
            <person name="Alikhan N.F."/>
            <person name="Baker D."/>
            <person name="Gharbi K."/>
            <person name="Hall N."/>
            <person name="Watson M."/>
            <person name="Adriaenssens E.M."/>
            <person name="Foster-Nyarko E."/>
            <person name="Jarju S."/>
            <person name="Secka A."/>
            <person name="Antonio M."/>
            <person name="Oren A."/>
            <person name="Chaudhuri R.R."/>
            <person name="La Ragione R."/>
            <person name="Hildebrand F."/>
            <person name="Pallen M.J."/>
        </authorList>
    </citation>
    <scope>NUCLEOTIDE SEQUENCE</scope>
    <source>
        <strain evidence="2">CHK176-6737</strain>
    </source>
</reference>
<dbReference type="EMBL" id="DVNM01000012">
    <property type="protein sequence ID" value="HIU68708.1"/>
    <property type="molecule type" value="Genomic_DNA"/>
</dbReference>
<dbReference type="Pfam" id="PF04230">
    <property type="entry name" value="PS_pyruv_trans"/>
    <property type="match status" value="1"/>
</dbReference>
<dbReference type="AlphaFoldDB" id="A0A9D1MTF2"/>
<keyword evidence="2" id="KW-0808">Transferase</keyword>
<proteinExistence type="predicted"/>
<evidence type="ECO:0000259" key="1">
    <source>
        <dbReference type="Pfam" id="PF04230"/>
    </source>
</evidence>
<protein>
    <submittedName>
        <fullName evidence="2">Polysaccharide pyruvyl transferase family protein</fullName>
    </submittedName>
</protein>
<evidence type="ECO:0000313" key="3">
    <source>
        <dbReference type="Proteomes" id="UP000824125"/>
    </source>
</evidence>
<gene>
    <name evidence="2" type="ORF">IAD23_01970</name>
</gene>
<dbReference type="GO" id="GO:0016740">
    <property type="term" value="F:transferase activity"/>
    <property type="evidence" value="ECO:0007669"/>
    <property type="project" value="UniProtKB-KW"/>
</dbReference>
<dbReference type="InterPro" id="IPR007345">
    <property type="entry name" value="Polysacch_pyruvyl_Trfase"/>
</dbReference>
<feature type="domain" description="Polysaccharide pyruvyl transferase" evidence="1">
    <location>
        <begin position="15"/>
        <end position="297"/>
    </location>
</feature>
<sequence>MKKVGIVTIFDPFANYGNKLQNYAVRYVLLELGFAADTLYVEKQVRFTPLLYGKAAFHRLTHYRLAGDRRFYKTLKKVRKFQKFGRRYLSPHRIRRFSGLDSQYDFFVLGSDQVWNTAWFDARKKHAFLLTFARPEQKAAFAPSFGTDRLDDAWRGWFQKYLPTFSHLSVRETSGAALIRDLTGQAAEVLVDPTLLLPAPAWRTLAEKPRGVSFEKGYILVYMLGQLSRQERAFLEQAAGERSLQIYDLTGGDDRVLLNLSPGEFLYMLDHAALVATDSFHACVFSFLFDRPFVVFRRRGAPDDMGTRLDSFLALFSLRRKRFESLLPSELFASGYGGVQPVLQRERQKALRFLRASLGVSEEA</sequence>
<dbReference type="Proteomes" id="UP000824125">
    <property type="component" value="Unassembled WGS sequence"/>
</dbReference>
<name>A0A9D1MTF2_9FIRM</name>